<dbReference type="SUPFAM" id="SSF53850">
    <property type="entry name" value="Periplasmic binding protein-like II"/>
    <property type="match status" value="1"/>
</dbReference>
<dbReference type="Pfam" id="PF00496">
    <property type="entry name" value="SBP_bac_5"/>
    <property type="match status" value="1"/>
</dbReference>
<dbReference type="PIRSF" id="PIRSF002741">
    <property type="entry name" value="MppA"/>
    <property type="match status" value="1"/>
</dbReference>
<dbReference type="RefSeq" id="WP_285882102.1">
    <property type="nucleotide sequence ID" value="NZ_JARFYN010000036.1"/>
</dbReference>
<dbReference type="PANTHER" id="PTHR30290">
    <property type="entry name" value="PERIPLASMIC BINDING COMPONENT OF ABC TRANSPORTER"/>
    <property type="match status" value="1"/>
</dbReference>
<comment type="similarity">
    <text evidence="2">Belongs to the bacterial solute-binding protein 5 family.</text>
</comment>
<dbReference type="InterPro" id="IPR030678">
    <property type="entry name" value="Peptide/Ni-bd"/>
</dbReference>
<protein>
    <submittedName>
        <fullName evidence="6">ABC transporter substrate-binding protein</fullName>
    </submittedName>
</protein>
<comment type="subcellular location">
    <subcellularLocation>
        <location evidence="1">Periplasm</location>
    </subcellularLocation>
</comment>
<feature type="domain" description="Solute-binding protein family 5" evidence="5">
    <location>
        <begin position="50"/>
        <end position="406"/>
    </location>
</feature>
<evidence type="ECO:0000256" key="1">
    <source>
        <dbReference type="ARBA" id="ARBA00004418"/>
    </source>
</evidence>
<keyword evidence="3" id="KW-0813">Transport</keyword>
<dbReference type="InterPro" id="IPR039424">
    <property type="entry name" value="SBP_5"/>
</dbReference>
<dbReference type="Gene3D" id="3.10.105.10">
    <property type="entry name" value="Dipeptide-binding Protein, Domain 3"/>
    <property type="match status" value="1"/>
</dbReference>
<comment type="caution">
    <text evidence="6">The sequence shown here is derived from an EMBL/GenBank/DDBJ whole genome shotgun (WGS) entry which is preliminary data.</text>
</comment>
<dbReference type="EMBL" id="JARFYN010000036">
    <property type="protein sequence ID" value="MDL2408648.1"/>
    <property type="molecule type" value="Genomic_DNA"/>
</dbReference>
<keyword evidence="7" id="KW-1185">Reference proteome</keyword>
<reference evidence="6" key="1">
    <citation type="submission" date="2023-06" db="EMBL/GenBank/DDBJ databases">
        <title>Phylogenetic Diversity of Rhizobium strains.</title>
        <authorList>
            <person name="Moura F.T."/>
            <person name="Helene L.C.F."/>
            <person name="Hungria M."/>
        </authorList>
    </citation>
    <scope>NUCLEOTIDE SEQUENCE</scope>
    <source>
        <strain evidence="6">CCGE524</strain>
    </source>
</reference>
<dbReference type="PANTHER" id="PTHR30290:SF9">
    <property type="entry name" value="OLIGOPEPTIDE-BINDING PROTEIN APPA"/>
    <property type="match status" value="1"/>
</dbReference>
<evidence type="ECO:0000313" key="7">
    <source>
        <dbReference type="Proteomes" id="UP001172630"/>
    </source>
</evidence>
<gene>
    <name evidence="6" type="ORF">PY650_23975</name>
</gene>
<dbReference type="Proteomes" id="UP001172630">
    <property type="component" value="Unassembled WGS sequence"/>
</dbReference>
<accession>A0ABT7KL08</accession>
<sequence length="505" mass="54758">MSPAMAQELRIATSYKLLTLDPHYATLNENTSLLSQIYERLIYQDETLQLKPGLATSWRRLSETQWEFKLRANVLFHDGTSFTSQDVAYSIERIRTFLNPPGGGFQFYTKDIKSVSSPDPLTVLIDTNGSAPALPLALSSIFIMEHAPSGFRTTEELNAGTAPVGTGPYKFARWQSGEELKLVRNDDYWGGRPAWAAVTFRIIESPQARVAALRTGDVDLADFLPARDVAGLRKQGVKIASIGAARVNFLQFDMKSDHAPGVTDKAGQPIANPFKDVRVRRALSMATDRSVLSDKVLSGFGASASQFFPDGLPGTSSNLSAGKPDYEAAKALLAQAGYPDGFAIVLAGPTGRYPGDAESLQAITQNWARVGVTVRPVAAPFSVFNTKRAAGEYGLWYAGASGETVDVVMDAVLATEDVRRGTGIQNYGHYSNPEFDGLLAKAEAMDFGTDRDAALARATEFVMADQPIIPLYHFDHIIGYGARVGSYLMHPRGWTTAMQAVPAGE</sequence>
<keyword evidence="4" id="KW-0732">Signal</keyword>
<proteinExistence type="inferred from homology"/>
<name>A0ABT7KL08_9HYPH</name>
<dbReference type="CDD" id="cd08498">
    <property type="entry name" value="PBP2_NikA_DppA_OppA_like_2"/>
    <property type="match status" value="1"/>
</dbReference>
<dbReference type="Gene3D" id="3.90.76.10">
    <property type="entry name" value="Dipeptide-binding Protein, Domain 1"/>
    <property type="match status" value="1"/>
</dbReference>
<evidence type="ECO:0000313" key="6">
    <source>
        <dbReference type="EMBL" id="MDL2408648.1"/>
    </source>
</evidence>
<organism evidence="6 7">
    <name type="scientific">Rhizobium calliandrae</name>
    <dbReference type="NCBI Taxonomy" id="1312182"/>
    <lineage>
        <taxon>Bacteria</taxon>
        <taxon>Pseudomonadati</taxon>
        <taxon>Pseudomonadota</taxon>
        <taxon>Alphaproteobacteria</taxon>
        <taxon>Hyphomicrobiales</taxon>
        <taxon>Rhizobiaceae</taxon>
        <taxon>Rhizobium/Agrobacterium group</taxon>
        <taxon>Rhizobium</taxon>
    </lineage>
</organism>
<evidence type="ECO:0000256" key="3">
    <source>
        <dbReference type="ARBA" id="ARBA00022448"/>
    </source>
</evidence>
<evidence type="ECO:0000256" key="2">
    <source>
        <dbReference type="ARBA" id="ARBA00005695"/>
    </source>
</evidence>
<evidence type="ECO:0000256" key="4">
    <source>
        <dbReference type="ARBA" id="ARBA00022729"/>
    </source>
</evidence>
<evidence type="ECO:0000259" key="5">
    <source>
        <dbReference type="Pfam" id="PF00496"/>
    </source>
</evidence>
<dbReference type="InterPro" id="IPR000914">
    <property type="entry name" value="SBP_5_dom"/>
</dbReference>
<dbReference type="Gene3D" id="3.40.190.10">
    <property type="entry name" value="Periplasmic binding protein-like II"/>
    <property type="match status" value="1"/>
</dbReference>